<keyword evidence="1 2" id="KW-0812">Transmembrane</keyword>
<name>W7X561_TETTS</name>
<sequence length="354" mass="43106">MILNKKFLKMIIRIYPWLIEIKILINKFKFFQNKVMKKYSKYLKFQNQIELFLKTQKYLEIVTIKQLFALISRKECFSGQISMQYMREQDMNIFVINSKHLLFACNTNKAEMKQTLNASIYHSEIKISNFHLYSGLTKQEQIVQNQMLIFFKGFKRMLISQVNSKYKLQKFKILIKINLKSIYGLSYISLISLLLMILNLQIQYQTQSSVIYLIQLMKQQCLKHVRERLNLMKNSIKIRWICQQKILNYVSFLFTVCMAEAQYIHFFPQKYKTFARSKKIIKFEFLIAYRQTQINFLEQKRFYKQDIKYYFNFLLQQSTQILQNSKIFLYIQENFFKIIMIIVQIKIIYFFTNF</sequence>
<feature type="transmembrane region" description="Helical" evidence="1">
    <location>
        <begin position="182"/>
        <end position="202"/>
    </location>
</feature>
<proteinExistence type="predicted"/>
<dbReference type="InParanoid" id="W7X561"/>
<dbReference type="AlphaFoldDB" id="W7X561"/>
<dbReference type="EMBL" id="GG662530">
    <property type="protein sequence ID" value="EWS72537.1"/>
    <property type="molecule type" value="Genomic_DNA"/>
</dbReference>
<keyword evidence="3" id="KW-1185">Reference proteome</keyword>
<keyword evidence="1" id="KW-1133">Transmembrane helix</keyword>
<accession>W7X561</accession>
<keyword evidence="1" id="KW-0472">Membrane</keyword>
<protein>
    <submittedName>
        <fullName evidence="2">Transmembrane protein, putative</fullName>
    </submittedName>
</protein>
<gene>
    <name evidence="2" type="ORF">TTHERM_001044369</name>
</gene>
<dbReference type="RefSeq" id="XP_012654917.1">
    <property type="nucleotide sequence ID" value="XM_012799463.1"/>
</dbReference>
<feature type="transmembrane region" description="Helical" evidence="1">
    <location>
        <begin position="246"/>
        <end position="267"/>
    </location>
</feature>
<reference evidence="3" key="1">
    <citation type="journal article" date="2006" name="PLoS Biol.">
        <title>Macronuclear genome sequence of the ciliate Tetrahymena thermophila, a model eukaryote.</title>
        <authorList>
            <person name="Eisen J.A."/>
            <person name="Coyne R.S."/>
            <person name="Wu M."/>
            <person name="Wu D."/>
            <person name="Thiagarajan M."/>
            <person name="Wortman J.R."/>
            <person name="Badger J.H."/>
            <person name="Ren Q."/>
            <person name="Amedeo P."/>
            <person name="Jones K.M."/>
            <person name="Tallon L.J."/>
            <person name="Delcher A.L."/>
            <person name="Salzberg S.L."/>
            <person name="Silva J.C."/>
            <person name="Haas B.J."/>
            <person name="Majoros W.H."/>
            <person name="Farzad M."/>
            <person name="Carlton J.M."/>
            <person name="Smith R.K. Jr."/>
            <person name="Garg J."/>
            <person name="Pearlman R.E."/>
            <person name="Karrer K.M."/>
            <person name="Sun L."/>
            <person name="Manning G."/>
            <person name="Elde N.C."/>
            <person name="Turkewitz A.P."/>
            <person name="Asai D.J."/>
            <person name="Wilkes D.E."/>
            <person name="Wang Y."/>
            <person name="Cai H."/>
            <person name="Collins K."/>
            <person name="Stewart B.A."/>
            <person name="Lee S.R."/>
            <person name="Wilamowska K."/>
            <person name="Weinberg Z."/>
            <person name="Ruzzo W.L."/>
            <person name="Wloga D."/>
            <person name="Gaertig J."/>
            <person name="Frankel J."/>
            <person name="Tsao C.-C."/>
            <person name="Gorovsky M.A."/>
            <person name="Keeling P.J."/>
            <person name="Waller R.F."/>
            <person name="Patron N.J."/>
            <person name="Cherry J.M."/>
            <person name="Stover N.A."/>
            <person name="Krieger C.J."/>
            <person name="del Toro C."/>
            <person name="Ryder H.F."/>
            <person name="Williamson S.C."/>
            <person name="Barbeau R.A."/>
            <person name="Hamilton E.P."/>
            <person name="Orias E."/>
        </authorList>
    </citation>
    <scope>NUCLEOTIDE SEQUENCE [LARGE SCALE GENOMIC DNA]</scope>
    <source>
        <strain evidence="3">SB210</strain>
    </source>
</reference>
<evidence type="ECO:0000313" key="3">
    <source>
        <dbReference type="Proteomes" id="UP000009168"/>
    </source>
</evidence>
<dbReference type="GeneID" id="24441520"/>
<evidence type="ECO:0000256" key="1">
    <source>
        <dbReference type="SAM" id="Phobius"/>
    </source>
</evidence>
<organism evidence="2 3">
    <name type="scientific">Tetrahymena thermophila (strain SB210)</name>
    <dbReference type="NCBI Taxonomy" id="312017"/>
    <lineage>
        <taxon>Eukaryota</taxon>
        <taxon>Sar</taxon>
        <taxon>Alveolata</taxon>
        <taxon>Ciliophora</taxon>
        <taxon>Intramacronucleata</taxon>
        <taxon>Oligohymenophorea</taxon>
        <taxon>Hymenostomatida</taxon>
        <taxon>Tetrahymenina</taxon>
        <taxon>Tetrahymenidae</taxon>
        <taxon>Tetrahymena</taxon>
    </lineage>
</organism>
<dbReference type="KEGG" id="tet:TTHERM_001044369"/>
<evidence type="ECO:0000313" key="2">
    <source>
        <dbReference type="EMBL" id="EWS72537.1"/>
    </source>
</evidence>
<dbReference type="Proteomes" id="UP000009168">
    <property type="component" value="Unassembled WGS sequence"/>
</dbReference>
<feature type="transmembrane region" description="Helical" evidence="1">
    <location>
        <begin position="335"/>
        <end position="352"/>
    </location>
</feature>